<organism evidence="3 4">
    <name type="scientific">Rhizobium rosettiformans W3</name>
    <dbReference type="NCBI Taxonomy" id="538378"/>
    <lineage>
        <taxon>Bacteria</taxon>
        <taxon>Pseudomonadati</taxon>
        <taxon>Pseudomonadota</taxon>
        <taxon>Alphaproteobacteria</taxon>
        <taxon>Hyphomicrobiales</taxon>
        <taxon>Rhizobiaceae</taxon>
        <taxon>Rhizobium/Agrobacterium group</taxon>
        <taxon>Rhizobium</taxon>
    </lineage>
</organism>
<evidence type="ECO:0000256" key="1">
    <source>
        <dbReference type="SAM" id="Phobius"/>
    </source>
</evidence>
<feature type="transmembrane region" description="Helical" evidence="1">
    <location>
        <begin position="44"/>
        <end position="73"/>
    </location>
</feature>
<dbReference type="InterPro" id="IPR036938">
    <property type="entry name" value="PAP2/HPO_sf"/>
</dbReference>
<keyword evidence="1" id="KW-0472">Membrane</keyword>
<gene>
    <name evidence="3" type="ORF">FAA86_04710</name>
</gene>
<feature type="transmembrane region" description="Helical" evidence="1">
    <location>
        <begin position="235"/>
        <end position="254"/>
    </location>
</feature>
<comment type="caution">
    <text evidence="3">The sequence shown here is derived from an EMBL/GenBank/DDBJ whole genome shotgun (WGS) entry which is preliminary data.</text>
</comment>
<reference evidence="3 4" key="1">
    <citation type="submission" date="2019-04" db="EMBL/GenBank/DDBJ databases">
        <title>genome sequence of strain W3.</title>
        <authorList>
            <person name="Gao J."/>
            <person name="Sun J."/>
        </authorList>
    </citation>
    <scope>NUCLEOTIDE SEQUENCE [LARGE SCALE GENOMIC DNA]</scope>
    <source>
        <strain evidence="3 4">W3</strain>
    </source>
</reference>
<accession>A0A4S8Q1U9</accession>
<dbReference type="EMBL" id="STGU01000002">
    <property type="protein sequence ID" value="THV38103.1"/>
    <property type="molecule type" value="Genomic_DNA"/>
</dbReference>
<dbReference type="AlphaFoldDB" id="A0A4S8Q1U9"/>
<keyword evidence="1" id="KW-0812">Transmembrane</keyword>
<name>A0A4S8Q1U9_9HYPH</name>
<dbReference type="SUPFAM" id="SSF48317">
    <property type="entry name" value="Acid phosphatase/Vanadium-dependent haloperoxidase"/>
    <property type="match status" value="1"/>
</dbReference>
<feature type="transmembrane region" description="Helical" evidence="1">
    <location>
        <begin position="126"/>
        <end position="146"/>
    </location>
</feature>
<protein>
    <submittedName>
        <fullName evidence="3">Phosphatase PAP2 family protein</fullName>
    </submittedName>
</protein>
<evidence type="ECO:0000313" key="4">
    <source>
        <dbReference type="Proteomes" id="UP000307378"/>
    </source>
</evidence>
<feature type="transmembrane region" description="Helical" evidence="1">
    <location>
        <begin position="183"/>
        <end position="201"/>
    </location>
</feature>
<dbReference type="Proteomes" id="UP000307378">
    <property type="component" value="Unassembled WGS sequence"/>
</dbReference>
<evidence type="ECO:0000259" key="2">
    <source>
        <dbReference type="Pfam" id="PF01569"/>
    </source>
</evidence>
<sequence length="311" mass="34276">MQSSYGFHPAGRSKAWVQGHRGMVMVYVTQDVRAPRGTFQEKPLLIALLVTLTLSAIFVTFPQIDIAVSRLFYVEGRGFPASKMTALNTFRAFGQYFPLTLTIVLVFGLVLKLIYPSRPSLFPPRFTLYFASLFLLGPALLVNGIFKPIFDRPRPRSTIDFGGDDLFVHAWAFGGDFFDDRSFVSGEAAVVVCLVPLAFFVPVVWRRCVFVLLSLFAALTALNRIAFGAHFLSDVLIAAGLMAMLSIALAYVFYGRKGAQACDIKLEAEMTALGHRLHTLRRTALAMISRRLSVAPLLLSPAPSTGENDKG</sequence>
<dbReference type="InterPro" id="IPR000326">
    <property type="entry name" value="PAP2/HPO"/>
</dbReference>
<feature type="transmembrane region" description="Helical" evidence="1">
    <location>
        <begin position="93"/>
        <end position="114"/>
    </location>
</feature>
<dbReference type="Gene3D" id="1.20.144.10">
    <property type="entry name" value="Phosphatidic acid phosphatase type 2/haloperoxidase"/>
    <property type="match status" value="1"/>
</dbReference>
<feature type="domain" description="Phosphatidic acid phosphatase type 2/haloperoxidase" evidence="2">
    <location>
        <begin position="132"/>
        <end position="254"/>
    </location>
</feature>
<feature type="transmembrane region" description="Helical" evidence="1">
    <location>
        <begin position="208"/>
        <end position="229"/>
    </location>
</feature>
<dbReference type="Pfam" id="PF01569">
    <property type="entry name" value="PAP2"/>
    <property type="match status" value="1"/>
</dbReference>
<evidence type="ECO:0000313" key="3">
    <source>
        <dbReference type="EMBL" id="THV38103.1"/>
    </source>
</evidence>
<proteinExistence type="predicted"/>
<keyword evidence="1" id="KW-1133">Transmembrane helix</keyword>